<protein>
    <submittedName>
        <fullName evidence="10">C6 transcription factor</fullName>
    </submittedName>
</protein>
<reference evidence="10" key="1">
    <citation type="submission" date="2020-04" db="EMBL/GenBank/DDBJ databases">
        <title>Genome Assembly and Annotation of Botryosphaeria dothidea sdau 11-99, a Latent Pathogen of Apple Fruit Ring Rot in China.</title>
        <authorList>
            <person name="Yu C."/>
            <person name="Diao Y."/>
            <person name="Lu Q."/>
            <person name="Zhao J."/>
            <person name="Cui S."/>
            <person name="Peng C."/>
            <person name="He B."/>
            <person name="Liu H."/>
        </authorList>
    </citation>
    <scope>NUCLEOTIDE SEQUENCE [LARGE SCALE GENOMIC DNA]</scope>
    <source>
        <strain evidence="10">Sdau11-99</strain>
    </source>
</reference>
<dbReference type="GO" id="GO:0006351">
    <property type="term" value="P:DNA-templated transcription"/>
    <property type="evidence" value="ECO:0007669"/>
    <property type="project" value="InterPro"/>
</dbReference>
<keyword evidence="4" id="KW-0805">Transcription regulation</keyword>
<dbReference type="InterPro" id="IPR051615">
    <property type="entry name" value="Transcr_Regulatory_Elem"/>
</dbReference>
<sequence>MAGLLNSRLMPLPFDQAKENTPLKLAKSADVAVQSFGTITNCVKCDGNKPACSRCKGRGIECRFRFEEDGRRPAPKSYVQLLRNRIDVLERILQSHGIDIDAAVVQAAAEDSSAEQGGSPHLPTSLDPQAGSSSSQFEELCAAFEGALSLDESLNFDQDGEIRYFGPTSGRLEFQHSGPSGSGSSTEAQADKPRRIPANPRHPRLPQASERETGLPDALKAELVDLYFAWEQPWFQVINEELFRESERTNGRYSSPLLLNCILGIGARFSDRLELRADPDDPNTAGKCFLEKAEVLLQYDLKGPSITTIQALCLMGTLYFAFGSDAPGWLHHGIANRLALDLGLNLDSAALAGSHLMPKEEIDLRRQIYWAMYIHDKLAAAYTGRVCTMLDSQGSVQIPSNSMPHQTALISLCQICEKIMNNLYAPKPSLSGLQKIPFLSSCILELKTWFYDLPSELRIDRPARGDIPPQIFTTHMVYHTIFILLVTPFFSRPRPQAAGAESDAITIKATAICYEASRQMILVARKYRQMYGSFRRSPISATHCTLSAALVLLRMAKRNGGETSPKDTRMIDDCFQVLDELSVSWNIAKRIRESLVRLYQQLLAVSESSIPTLESPHTDSEQSISDASMRTEMLPPPHEGLPQVFPGQMASQMQASLGLPEFPEEMLLDDSLWANQSLDFTLDSLSSDYSSFDMLGRWQFHEAQQHHHHHHHHQM</sequence>
<evidence type="ECO:0000256" key="3">
    <source>
        <dbReference type="ARBA" id="ARBA00022833"/>
    </source>
</evidence>
<evidence type="ECO:0000256" key="6">
    <source>
        <dbReference type="ARBA" id="ARBA00023163"/>
    </source>
</evidence>
<dbReference type="CDD" id="cd14723">
    <property type="entry name" value="ZIP_Ppr1"/>
    <property type="match status" value="1"/>
</dbReference>
<gene>
    <name evidence="10" type="ORF">GTA08_BOTSDO05792</name>
</gene>
<dbReference type="GO" id="GO:0003677">
    <property type="term" value="F:DNA binding"/>
    <property type="evidence" value="ECO:0007669"/>
    <property type="project" value="UniProtKB-KW"/>
</dbReference>
<keyword evidence="6" id="KW-0804">Transcription</keyword>
<evidence type="ECO:0000256" key="2">
    <source>
        <dbReference type="ARBA" id="ARBA00022723"/>
    </source>
</evidence>
<keyword evidence="11" id="KW-1185">Reference proteome</keyword>
<proteinExistence type="predicted"/>
<dbReference type="SMART" id="SM00906">
    <property type="entry name" value="Fungal_trans"/>
    <property type="match status" value="1"/>
</dbReference>
<evidence type="ECO:0000256" key="5">
    <source>
        <dbReference type="ARBA" id="ARBA00023125"/>
    </source>
</evidence>
<dbReference type="CDD" id="cd00067">
    <property type="entry name" value="GAL4"/>
    <property type="match status" value="1"/>
</dbReference>
<feature type="domain" description="Xylanolytic transcriptional activator regulatory" evidence="9">
    <location>
        <begin position="328"/>
        <end position="405"/>
    </location>
</feature>
<dbReference type="Gene3D" id="4.10.240.10">
    <property type="entry name" value="Zn(2)-C6 fungal-type DNA-binding domain"/>
    <property type="match status" value="1"/>
</dbReference>
<organism evidence="10 11">
    <name type="scientific">Botryosphaeria dothidea</name>
    <dbReference type="NCBI Taxonomy" id="55169"/>
    <lineage>
        <taxon>Eukaryota</taxon>
        <taxon>Fungi</taxon>
        <taxon>Dikarya</taxon>
        <taxon>Ascomycota</taxon>
        <taxon>Pezizomycotina</taxon>
        <taxon>Dothideomycetes</taxon>
        <taxon>Dothideomycetes incertae sedis</taxon>
        <taxon>Botryosphaeriales</taxon>
        <taxon>Botryosphaeriaceae</taxon>
        <taxon>Botryosphaeria</taxon>
    </lineage>
</organism>
<name>A0A8H4IU05_9PEZI</name>
<dbReference type="Pfam" id="PF04082">
    <property type="entry name" value="Fungal_trans"/>
    <property type="match status" value="1"/>
</dbReference>
<dbReference type="InterPro" id="IPR001138">
    <property type="entry name" value="Zn2Cys6_DnaBD"/>
</dbReference>
<accession>A0A8H4IU05</accession>
<keyword evidence="2" id="KW-0479">Metal-binding</keyword>
<dbReference type="InterPro" id="IPR007219">
    <property type="entry name" value="XnlR_reg_dom"/>
</dbReference>
<dbReference type="GO" id="GO:0005634">
    <property type="term" value="C:nucleus"/>
    <property type="evidence" value="ECO:0007669"/>
    <property type="project" value="UniProtKB-SubCell"/>
</dbReference>
<dbReference type="GO" id="GO:0008270">
    <property type="term" value="F:zinc ion binding"/>
    <property type="evidence" value="ECO:0007669"/>
    <property type="project" value="InterPro"/>
</dbReference>
<dbReference type="PANTHER" id="PTHR31313">
    <property type="entry name" value="TY1 ENHANCER ACTIVATOR"/>
    <property type="match status" value="1"/>
</dbReference>
<dbReference type="InterPro" id="IPR036864">
    <property type="entry name" value="Zn2-C6_fun-type_DNA-bd_sf"/>
</dbReference>
<comment type="subcellular location">
    <subcellularLocation>
        <location evidence="1">Nucleus</location>
    </subcellularLocation>
</comment>
<dbReference type="OrthoDB" id="2154091at2759"/>
<keyword evidence="3" id="KW-0862">Zinc</keyword>
<feature type="compositionally biased region" description="Low complexity" evidence="8">
    <location>
        <begin position="109"/>
        <end position="118"/>
    </location>
</feature>
<dbReference type="EMBL" id="WWBZ02000033">
    <property type="protein sequence ID" value="KAF4307094.1"/>
    <property type="molecule type" value="Genomic_DNA"/>
</dbReference>
<dbReference type="GO" id="GO:0000981">
    <property type="term" value="F:DNA-binding transcription factor activity, RNA polymerase II-specific"/>
    <property type="evidence" value="ECO:0007669"/>
    <property type="project" value="InterPro"/>
</dbReference>
<feature type="region of interest" description="Disordered" evidence="8">
    <location>
        <begin position="109"/>
        <end position="132"/>
    </location>
</feature>
<dbReference type="CDD" id="cd12148">
    <property type="entry name" value="fungal_TF_MHR"/>
    <property type="match status" value="1"/>
</dbReference>
<evidence type="ECO:0000313" key="11">
    <source>
        <dbReference type="Proteomes" id="UP000572817"/>
    </source>
</evidence>
<evidence type="ECO:0000256" key="7">
    <source>
        <dbReference type="ARBA" id="ARBA00023242"/>
    </source>
</evidence>
<dbReference type="Pfam" id="PF00172">
    <property type="entry name" value="Zn_clus"/>
    <property type="match status" value="1"/>
</dbReference>
<keyword evidence="5" id="KW-0238">DNA-binding</keyword>
<keyword evidence="7" id="KW-0539">Nucleus</keyword>
<dbReference type="AlphaFoldDB" id="A0A8H4IU05"/>
<dbReference type="Proteomes" id="UP000572817">
    <property type="component" value="Unassembled WGS sequence"/>
</dbReference>
<evidence type="ECO:0000256" key="8">
    <source>
        <dbReference type="SAM" id="MobiDB-lite"/>
    </source>
</evidence>
<feature type="region of interest" description="Disordered" evidence="8">
    <location>
        <begin position="167"/>
        <end position="214"/>
    </location>
</feature>
<dbReference type="PANTHER" id="PTHR31313:SF83">
    <property type="entry name" value="ZN(II)2CYS6 TRANSCRIPTION FACTOR (EUROFUNG)"/>
    <property type="match status" value="1"/>
</dbReference>
<evidence type="ECO:0000256" key="4">
    <source>
        <dbReference type="ARBA" id="ARBA00023015"/>
    </source>
</evidence>
<comment type="caution">
    <text evidence="10">The sequence shown here is derived from an EMBL/GenBank/DDBJ whole genome shotgun (WGS) entry which is preliminary data.</text>
</comment>
<evidence type="ECO:0000259" key="9">
    <source>
        <dbReference type="SMART" id="SM00906"/>
    </source>
</evidence>
<evidence type="ECO:0000313" key="10">
    <source>
        <dbReference type="EMBL" id="KAF4307094.1"/>
    </source>
</evidence>
<evidence type="ECO:0000256" key="1">
    <source>
        <dbReference type="ARBA" id="ARBA00004123"/>
    </source>
</evidence>
<feature type="compositionally biased region" description="Polar residues" evidence="8">
    <location>
        <begin position="177"/>
        <end position="188"/>
    </location>
</feature>